<sequence length="86" mass="9968">MEVNRGRGEGTNLPIPCLDLCLFLNVLSLTSRQLAEVWLQLCVYQILASLPQQFGFFSEISQTHTFPLPMKTYKSRNEYVSTWRLK</sequence>
<evidence type="ECO:0000313" key="1">
    <source>
        <dbReference type="EMBL" id="BAE43298.1"/>
    </source>
</evidence>
<reference evidence="1" key="2">
    <citation type="journal article" date="2000" name="Genome Res.">
        <title>Normalization and subtraction of cap-trapper-selected cDNAs to prepare full-length cDNA libraries for rapid discovery of new genes.</title>
        <authorList>
            <person name="Carninci P."/>
            <person name="Shibata Y."/>
            <person name="Hayatsu N."/>
            <person name="Sugahara Y."/>
            <person name="Shibata K."/>
            <person name="Itoh M."/>
            <person name="Konno H."/>
            <person name="Okazaki Y."/>
            <person name="Muramatsu M."/>
            <person name="Hayashizaki Y."/>
        </authorList>
    </citation>
    <scope>NUCLEOTIDE SEQUENCE</scope>
    <source>
        <strain evidence="1">C57BL/6J</strain>
        <tissue evidence="1">Skin</tissue>
    </source>
</reference>
<reference evidence="1" key="3">
    <citation type="journal article" date="2000" name="Genome Res.">
        <title>RIKEN integrated sequence analysis (RISA) system--384-format sequencing pipeline with 384 multicapillary sequencer.</title>
        <authorList>
            <person name="Shibata K."/>
            <person name="Itoh M."/>
            <person name="Aizawa K."/>
            <person name="Nagaoka S."/>
            <person name="Sasaki N."/>
            <person name="Carninci P."/>
            <person name="Konno H."/>
            <person name="Akiyama J."/>
            <person name="Nishi K."/>
            <person name="Kitsunai T."/>
            <person name="Tashiro H."/>
            <person name="Itoh M."/>
            <person name="Sumi N."/>
            <person name="Ishii Y."/>
            <person name="Nakamura S."/>
            <person name="Hazama M."/>
            <person name="Nishine T."/>
            <person name="Harada A."/>
            <person name="Yamamoto R."/>
            <person name="Matsumoto H."/>
            <person name="Sakaguchi S."/>
            <person name="Ikegami T."/>
            <person name="Kashiwagi K."/>
            <person name="Fujiwake S."/>
            <person name="Inoue K."/>
            <person name="Togawa Y."/>
            <person name="Izawa M."/>
            <person name="Ohara E."/>
            <person name="Watahiki M."/>
            <person name="Yoneda Y."/>
            <person name="Ishikawa T."/>
            <person name="Ozawa K."/>
            <person name="Tanaka T."/>
            <person name="Matsuura S."/>
            <person name="Kawai J."/>
            <person name="Okazaki Y."/>
            <person name="Muramatsu M."/>
            <person name="Inoue Y."/>
            <person name="Kira A."/>
            <person name="Hayashizaki Y."/>
        </authorList>
    </citation>
    <scope>NUCLEOTIDE SEQUENCE</scope>
    <source>
        <strain evidence="1">C57BL/6J</strain>
        <tissue evidence="1">Skin</tissue>
    </source>
</reference>
<reference evidence="1" key="7">
    <citation type="journal article" date="2005" name="Science">
        <title>The Transcriptional Landscape of the Mammalian Genome.</title>
        <authorList>
            <consortium name="The FANTOM Consortium"/>
            <consortium name="Riken Genome Exploration Research Group and Genome Science Group (Genome Network Project Core Group)"/>
        </authorList>
    </citation>
    <scope>NUCLEOTIDE SEQUENCE</scope>
    <source>
        <strain evidence="1">C57BL/6J</strain>
        <tissue evidence="1">Skin</tissue>
    </source>
</reference>
<protein>
    <submittedName>
        <fullName evidence="1">Uncharacterized protein</fullName>
    </submittedName>
</protein>
<name>Q3V3Q0_MOUSE</name>
<dbReference type="EMBL" id="AK037231">
    <property type="protein sequence ID" value="BAE43298.1"/>
    <property type="molecule type" value="mRNA"/>
</dbReference>
<reference evidence="1" key="5">
    <citation type="submission" date="2001-07" db="EMBL/GenBank/DDBJ databases">
        <authorList>
            <person name="Adachi J."/>
            <person name="Aizawa K."/>
            <person name="Akimura T."/>
            <person name="Arakawa T."/>
            <person name="Bono H."/>
            <person name="Carninci P."/>
            <person name="Fukuda S."/>
            <person name="Furuno M."/>
            <person name="Hanagaki T."/>
            <person name="Hara A."/>
            <person name="Hashizume W."/>
            <person name="Hayashida K."/>
            <person name="Hayatsu N."/>
            <person name="Hiramoto K."/>
            <person name="Hiraoka T."/>
            <person name="Hirozane T."/>
            <person name="Hori F."/>
            <person name="Imotani K."/>
            <person name="Ishii Y."/>
            <person name="Itoh M."/>
            <person name="Kagawa I."/>
            <person name="Kasukawa T."/>
            <person name="Katoh H."/>
            <person name="Kawai J."/>
            <person name="Kojima Y."/>
            <person name="Kondo S."/>
            <person name="Konno H."/>
            <person name="Kouda M."/>
            <person name="Koya S."/>
            <person name="Kurihara C."/>
            <person name="Matsuyama T."/>
            <person name="Miyazaki A."/>
            <person name="Murata M."/>
            <person name="Nakamura M."/>
            <person name="Nishi K."/>
            <person name="Nomura K."/>
            <person name="Numazaki R."/>
            <person name="Ohno M."/>
            <person name="Ohsato N."/>
            <person name="Okazaki Y."/>
            <person name="Saito R."/>
            <person name="Saitoh H."/>
            <person name="Sakai C."/>
            <person name="Sakai K."/>
            <person name="Sakazume N."/>
            <person name="Sano H."/>
            <person name="Sasaki D."/>
            <person name="Shibata K."/>
            <person name="Shinagawa A."/>
            <person name="Shiraki T."/>
            <person name="Sogabe Y."/>
            <person name="Tagami M."/>
            <person name="Tagawa A."/>
            <person name="Takahashi F."/>
            <person name="Takaku-Akahira S."/>
            <person name="Takeda Y."/>
            <person name="Tanaka T."/>
            <person name="Tomaru A."/>
            <person name="Toya T."/>
            <person name="Yasunishi A."/>
            <person name="Muramatsu M."/>
            <person name="Hayashizaki Y."/>
        </authorList>
    </citation>
    <scope>NUCLEOTIDE SEQUENCE</scope>
    <source>
        <strain evidence="1">C57BL/6J</strain>
        <tissue evidence="1">Skin</tissue>
    </source>
</reference>
<dbReference type="AlphaFoldDB" id="Q3V3Q0"/>
<reference evidence="1" key="4">
    <citation type="journal article" date="2001" name="Nature">
        <title>Functional annotation of a full-length mouse cDNA collection.</title>
        <authorList>
            <consortium name="The RIKEN Genome Exploration Research Group Phase II Team and the FANTOM Consortium"/>
        </authorList>
    </citation>
    <scope>NUCLEOTIDE SEQUENCE</scope>
    <source>
        <strain evidence="1">C57BL/6J</strain>
        <tissue evidence="1">Skin</tissue>
    </source>
</reference>
<accession>Q3V3Q0</accession>
<evidence type="ECO:0000313" key="2">
    <source>
        <dbReference type="MGI" id="MGI:1195261"/>
    </source>
</evidence>
<dbReference type="AGR" id="MGI:1195261"/>
<reference evidence="1" key="6">
    <citation type="journal article" date="2002" name="Nature">
        <title>Analysis of the mouse transcriptome based on functional annotation of 60,770 full-length cDNAs.</title>
        <authorList>
            <consortium name="The FANTOM Consortium and the RIKEN Genome Exploration Research Group Phase I and II Team"/>
        </authorList>
    </citation>
    <scope>NUCLEOTIDE SEQUENCE</scope>
    <source>
        <strain evidence="1">C57BL/6J</strain>
        <tissue evidence="1">Skin</tissue>
    </source>
</reference>
<organism evidence="1">
    <name type="scientific">Mus musculus</name>
    <name type="common">Mouse</name>
    <dbReference type="NCBI Taxonomy" id="10090"/>
    <lineage>
        <taxon>Eukaryota</taxon>
        <taxon>Metazoa</taxon>
        <taxon>Chordata</taxon>
        <taxon>Craniata</taxon>
        <taxon>Vertebrata</taxon>
        <taxon>Euteleostomi</taxon>
        <taxon>Mammalia</taxon>
        <taxon>Eutheria</taxon>
        <taxon>Euarchontoglires</taxon>
        <taxon>Glires</taxon>
        <taxon>Rodentia</taxon>
        <taxon>Myomorpha</taxon>
        <taxon>Muroidea</taxon>
        <taxon>Muridae</taxon>
        <taxon>Murinae</taxon>
        <taxon>Mus</taxon>
        <taxon>Mus</taxon>
    </lineage>
</organism>
<reference evidence="1" key="8">
    <citation type="journal article" date="2005" name="Science">
        <title>Antisense Transcription in the Mammalian Transcriptome.</title>
        <authorList>
            <consortium name="RIKEN Genome Exploration Research Group and Genome Science Group (Genome Network Project Core Group) and the FANTOM Consortium"/>
        </authorList>
    </citation>
    <scope>NUCLEOTIDE SEQUENCE</scope>
    <source>
        <strain evidence="1">C57BL/6J</strain>
        <tissue evidence="1">Skin</tissue>
    </source>
</reference>
<reference evidence="1" key="1">
    <citation type="journal article" date="1999" name="Methods Enzymol.">
        <title>High-efficiency full-length cDNA cloning.</title>
        <authorList>
            <person name="Carninci P."/>
            <person name="Hayashizaki Y."/>
        </authorList>
    </citation>
    <scope>NUCLEOTIDE SEQUENCE</scope>
    <source>
        <strain evidence="1">C57BL/6J</strain>
        <tissue evidence="1">Skin</tissue>
    </source>
</reference>
<proteinExistence type="evidence at transcript level"/>
<dbReference type="MGI" id="MGI:1195261">
    <property type="gene designation" value="Eef2k"/>
</dbReference>
<gene>
    <name evidence="2" type="primary">Eef2k</name>
</gene>